<organism evidence="1 2">
    <name type="scientific">Gymnopus androsaceus JB14</name>
    <dbReference type="NCBI Taxonomy" id="1447944"/>
    <lineage>
        <taxon>Eukaryota</taxon>
        <taxon>Fungi</taxon>
        <taxon>Dikarya</taxon>
        <taxon>Basidiomycota</taxon>
        <taxon>Agaricomycotina</taxon>
        <taxon>Agaricomycetes</taxon>
        <taxon>Agaricomycetidae</taxon>
        <taxon>Agaricales</taxon>
        <taxon>Marasmiineae</taxon>
        <taxon>Omphalotaceae</taxon>
        <taxon>Gymnopus</taxon>
    </lineage>
</organism>
<dbReference type="Proteomes" id="UP000799118">
    <property type="component" value="Unassembled WGS sequence"/>
</dbReference>
<name>A0A6A4INN3_9AGAR</name>
<proteinExistence type="predicted"/>
<keyword evidence="2" id="KW-1185">Reference proteome</keyword>
<protein>
    <submittedName>
        <fullName evidence="1">Uncharacterized protein</fullName>
    </submittedName>
</protein>
<accession>A0A6A4INN3</accession>
<sequence>MSLLAMRHPPALFFSLTASENSYRWRRVKITAPESFVTTLLQTLNDGRGGLPGLVSLSIDDILPFPLSCPKLQSLSLEYPQLTVTELNLTGLTAEEISHCSNVGTRCTKIRLVSQSLAPPSMISCSAPSLVLDFRSSLSDAIAVFM</sequence>
<evidence type="ECO:0000313" key="1">
    <source>
        <dbReference type="EMBL" id="KAE9409974.1"/>
    </source>
</evidence>
<evidence type="ECO:0000313" key="2">
    <source>
        <dbReference type="Proteomes" id="UP000799118"/>
    </source>
</evidence>
<reference evidence="1" key="1">
    <citation type="journal article" date="2019" name="Environ. Microbiol.">
        <title>Fungal ecological strategies reflected in gene transcription - a case study of two litter decomposers.</title>
        <authorList>
            <person name="Barbi F."/>
            <person name="Kohler A."/>
            <person name="Barry K."/>
            <person name="Baskaran P."/>
            <person name="Daum C."/>
            <person name="Fauchery L."/>
            <person name="Ihrmark K."/>
            <person name="Kuo A."/>
            <person name="LaButti K."/>
            <person name="Lipzen A."/>
            <person name="Morin E."/>
            <person name="Grigoriev I.V."/>
            <person name="Henrissat B."/>
            <person name="Lindahl B."/>
            <person name="Martin F."/>
        </authorList>
    </citation>
    <scope>NUCLEOTIDE SEQUENCE</scope>
    <source>
        <strain evidence="1">JB14</strain>
    </source>
</reference>
<dbReference type="AlphaFoldDB" id="A0A6A4INN3"/>
<dbReference type="EMBL" id="ML769386">
    <property type="protein sequence ID" value="KAE9409974.1"/>
    <property type="molecule type" value="Genomic_DNA"/>
</dbReference>
<gene>
    <name evidence="1" type="ORF">BT96DRAFT_462405</name>
</gene>